<proteinExistence type="predicted"/>
<accession>A0ABQ0M4F8</accession>
<keyword evidence="1" id="KW-0732">Signal</keyword>
<feature type="chain" id="PRO_5046140308" description="Concanavalin A-like lectin/glucanase" evidence="1">
    <location>
        <begin position="19"/>
        <end position="294"/>
    </location>
</feature>
<dbReference type="EMBL" id="DF849573">
    <property type="protein sequence ID" value="GAT58107.1"/>
    <property type="molecule type" value="Genomic_DNA"/>
</dbReference>
<sequence>MYFSALLSLLASTAAVSAVGVPARRDAESNQVLTPAGYKDASSVLQVPDGAHISRVGENFHVVHPDGNLFATVPAPKTEGKAAVLPEQTGWITYGSWVNPDTSNPIAKFTTDFVVPPAPATYTEQTVFLFPGLCPSDGTTILQPVLQYGPSSAGGGEYWAVAMWYVTETTYFVSSLVPVSAGDSLEGVMSLTGYDLSTSSFNYTTSMPPLTPTLNVNLDVQLVWGTLTLEAYSIENANSYPAGTTTWSDVYLELADGSIPTTPQWSTIQDTADGITTTFEVNAFDGTGEATIKY</sequence>
<evidence type="ECO:0008006" key="4">
    <source>
        <dbReference type="Google" id="ProtNLM"/>
    </source>
</evidence>
<evidence type="ECO:0000313" key="2">
    <source>
        <dbReference type="EMBL" id="GAT58107.1"/>
    </source>
</evidence>
<feature type="signal peptide" evidence="1">
    <location>
        <begin position="1"/>
        <end position="18"/>
    </location>
</feature>
<dbReference type="Proteomes" id="UP000815677">
    <property type="component" value="Unassembled WGS sequence"/>
</dbReference>
<gene>
    <name evidence="2" type="ORF">MCHLO_14573</name>
</gene>
<reference evidence="2" key="1">
    <citation type="submission" date="2014-09" db="EMBL/GenBank/DDBJ databases">
        <title>Genome sequence of the luminous mushroom Mycena chlorophos for searching fungal bioluminescence genes.</title>
        <authorList>
            <person name="Tanaka Y."/>
            <person name="Kasuga D."/>
            <person name="Oba Y."/>
            <person name="Hase S."/>
            <person name="Sato K."/>
            <person name="Oba Y."/>
            <person name="Sakakibara Y."/>
        </authorList>
    </citation>
    <scope>NUCLEOTIDE SEQUENCE</scope>
</reference>
<evidence type="ECO:0000313" key="3">
    <source>
        <dbReference type="Proteomes" id="UP000815677"/>
    </source>
</evidence>
<organism evidence="2 3">
    <name type="scientific">Mycena chlorophos</name>
    <name type="common">Agaric fungus</name>
    <name type="synonym">Agaricus chlorophos</name>
    <dbReference type="NCBI Taxonomy" id="658473"/>
    <lineage>
        <taxon>Eukaryota</taxon>
        <taxon>Fungi</taxon>
        <taxon>Dikarya</taxon>
        <taxon>Basidiomycota</taxon>
        <taxon>Agaricomycotina</taxon>
        <taxon>Agaricomycetes</taxon>
        <taxon>Agaricomycetidae</taxon>
        <taxon>Agaricales</taxon>
        <taxon>Marasmiineae</taxon>
        <taxon>Mycenaceae</taxon>
        <taxon>Mycena</taxon>
    </lineage>
</organism>
<name>A0ABQ0M4F8_MYCCL</name>
<keyword evidence="3" id="KW-1185">Reference proteome</keyword>
<evidence type="ECO:0000256" key="1">
    <source>
        <dbReference type="SAM" id="SignalP"/>
    </source>
</evidence>
<protein>
    <recommendedName>
        <fullName evidence="4">Concanavalin A-like lectin/glucanase</fullName>
    </recommendedName>
</protein>